<evidence type="ECO:0000313" key="1">
    <source>
        <dbReference type="EMBL" id="VFQ58335.1"/>
    </source>
</evidence>
<dbReference type="EMBL" id="OOIL02000001">
    <property type="protein sequence ID" value="VFQ58335.1"/>
    <property type="molecule type" value="Genomic_DNA"/>
</dbReference>
<keyword evidence="2" id="KW-1185">Reference proteome</keyword>
<sequence length="99" mass="10439">MGFKFQIEYETGVSNKAANALSRSDIDEDATSSFAALSQPIPVLIDAVITKQRTRPNVSAFKASVEARTALSGALSMTGCYITNGGSTLARIPTSMSSF</sequence>
<protein>
    <submittedName>
        <fullName evidence="1">Uncharacterized protein</fullName>
    </submittedName>
</protein>
<accession>A0A484K1Q9</accession>
<gene>
    <name evidence="1" type="ORF">CCAM_LOCUS111</name>
</gene>
<name>A0A484K1Q9_9ASTE</name>
<reference evidence="1 2" key="1">
    <citation type="submission" date="2018-04" db="EMBL/GenBank/DDBJ databases">
        <authorList>
            <person name="Vogel A."/>
        </authorList>
    </citation>
    <scope>NUCLEOTIDE SEQUENCE [LARGE SCALE GENOMIC DNA]</scope>
</reference>
<dbReference type="AlphaFoldDB" id="A0A484K1Q9"/>
<dbReference type="OrthoDB" id="115435at2759"/>
<organism evidence="1 2">
    <name type="scientific">Cuscuta campestris</name>
    <dbReference type="NCBI Taxonomy" id="132261"/>
    <lineage>
        <taxon>Eukaryota</taxon>
        <taxon>Viridiplantae</taxon>
        <taxon>Streptophyta</taxon>
        <taxon>Embryophyta</taxon>
        <taxon>Tracheophyta</taxon>
        <taxon>Spermatophyta</taxon>
        <taxon>Magnoliopsida</taxon>
        <taxon>eudicotyledons</taxon>
        <taxon>Gunneridae</taxon>
        <taxon>Pentapetalae</taxon>
        <taxon>asterids</taxon>
        <taxon>lamiids</taxon>
        <taxon>Solanales</taxon>
        <taxon>Convolvulaceae</taxon>
        <taxon>Cuscuteae</taxon>
        <taxon>Cuscuta</taxon>
        <taxon>Cuscuta subgen. Grammica</taxon>
        <taxon>Cuscuta sect. Cleistogrammica</taxon>
    </lineage>
</organism>
<proteinExistence type="predicted"/>
<dbReference type="Proteomes" id="UP000595140">
    <property type="component" value="Unassembled WGS sequence"/>
</dbReference>
<evidence type="ECO:0000313" key="2">
    <source>
        <dbReference type="Proteomes" id="UP000595140"/>
    </source>
</evidence>